<keyword evidence="1" id="KW-0472">Membrane</keyword>
<comment type="caution">
    <text evidence="2">The sequence shown here is derived from an EMBL/GenBank/DDBJ whole genome shotgun (WGS) entry which is preliminary data.</text>
</comment>
<keyword evidence="1" id="KW-1133">Transmembrane helix</keyword>
<sequence>MDTTVKVTSIHVIFGIVAAAISFIFSTGWIGFKNDVFAGILPFIILYFVGQFTQKLFGDEVSGFSQWLWDGILPFGFMWIIAFTVLYNYIPF</sequence>
<name>A0A2U1S7G1_9EURY</name>
<organism evidence="2 3">
    <name type="scientific">Methanobrevibacter woesei</name>
    <dbReference type="NCBI Taxonomy" id="190976"/>
    <lineage>
        <taxon>Archaea</taxon>
        <taxon>Methanobacteriati</taxon>
        <taxon>Methanobacteriota</taxon>
        <taxon>Methanomada group</taxon>
        <taxon>Methanobacteria</taxon>
        <taxon>Methanobacteriales</taxon>
        <taxon>Methanobacteriaceae</taxon>
        <taxon>Methanobrevibacter</taxon>
    </lineage>
</organism>
<evidence type="ECO:0000256" key="1">
    <source>
        <dbReference type="SAM" id="Phobius"/>
    </source>
</evidence>
<feature type="transmembrane region" description="Helical" evidence="1">
    <location>
        <begin position="36"/>
        <end position="57"/>
    </location>
</feature>
<dbReference type="RefSeq" id="WP_116669651.1">
    <property type="nucleotide sequence ID" value="NZ_CALIUN010000013.1"/>
</dbReference>
<dbReference type="OrthoDB" id="64172at2157"/>
<accession>A0A2U1S7G1</accession>
<dbReference type="Proteomes" id="UP000245577">
    <property type="component" value="Unassembled WGS sequence"/>
</dbReference>
<keyword evidence="1" id="KW-0812">Transmembrane</keyword>
<reference evidence="2 3" key="1">
    <citation type="submission" date="2017-03" db="EMBL/GenBank/DDBJ databases">
        <title>Genome sequence of Methanobrevibacter wosei.</title>
        <authorList>
            <person name="Poehlein A."/>
            <person name="Seedorf H."/>
            <person name="Daniel R."/>
        </authorList>
    </citation>
    <scope>NUCLEOTIDE SEQUENCE [LARGE SCALE GENOMIC DNA]</scope>
    <source>
        <strain evidence="2 3">DSM 11979</strain>
    </source>
</reference>
<keyword evidence="3" id="KW-1185">Reference proteome</keyword>
<feature type="transmembrane region" description="Helical" evidence="1">
    <location>
        <begin position="12"/>
        <end position="30"/>
    </location>
</feature>
<dbReference type="Pfam" id="PF19094">
    <property type="entry name" value="EMC6_arch"/>
    <property type="match status" value="1"/>
</dbReference>
<feature type="transmembrane region" description="Helical" evidence="1">
    <location>
        <begin position="69"/>
        <end position="90"/>
    </location>
</feature>
<proteinExistence type="predicted"/>
<dbReference type="AlphaFoldDB" id="A0A2U1S7G1"/>
<dbReference type="InterPro" id="IPR043941">
    <property type="entry name" value="EMC6-arch"/>
</dbReference>
<evidence type="ECO:0000313" key="3">
    <source>
        <dbReference type="Proteomes" id="UP000245577"/>
    </source>
</evidence>
<protein>
    <submittedName>
        <fullName evidence="2">Uncharacterized protein</fullName>
    </submittedName>
</protein>
<gene>
    <name evidence="2" type="ORF">MBBWO_08650</name>
</gene>
<evidence type="ECO:0000313" key="2">
    <source>
        <dbReference type="EMBL" id="PWB86012.1"/>
    </source>
</evidence>
<dbReference type="EMBL" id="MZGU01000004">
    <property type="protein sequence ID" value="PWB86012.1"/>
    <property type="molecule type" value="Genomic_DNA"/>
</dbReference>